<dbReference type="GO" id="GO:0005737">
    <property type="term" value="C:cytoplasm"/>
    <property type="evidence" value="ECO:0007669"/>
    <property type="project" value="TreeGrafter"/>
</dbReference>
<sequence length="258" mass="28481">MSLSSPCRASSTATNLFVSPWSSSQRRGIKVSGSDIRVGNIIGKQGSSAIGLLNFTEVSIRHVELRDIGQGNKVTQRMGTDDDIEKQHLQAFGRATPYPFLEDNVEHLGDDIDRVYVQVKTFMFMCMDRDGTVVLMDPDTLDQMEVSKDLFNNDGLYLRVAESPFFTPLIPPVLSVFPPLSPLPDSFSRAVSVLGLHFQFPNVYQALSRKSLQPLQATPPSKSSWPSSHCVVDLATIVVHGPPYMPGSKHACVSIHHR</sequence>
<name>A0AAN9NUY9_PHACN</name>
<dbReference type="InterPro" id="IPR020599">
    <property type="entry name" value="Transl_elong_fac_P/YeiP"/>
</dbReference>
<evidence type="ECO:0000313" key="2">
    <source>
        <dbReference type="Proteomes" id="UP001374584"/>
    </source>
</evidence>
<protein>
    <submittedName>
        <fullName evidence="1">Uncharacterized protein</fullName>
    </submittedName>
</protein>
<evidence type="ECO:0000313" key="1">
    <source>
        <dbReference type="EMBL" id="KAK7379666.1"/>
    </source>
</evidence>
<dbReference type="EMBL" id="JAYMYR010000002">
    <property type="protein sequence ID" value="KAK7379666.1"/>
    <property type="molecule type" value="Genomic_DNA"/>
</dbReference>
<dbReference type="PANTHER" id="PTHR30053">
    <property type="entry name" value="ELONGATION FACTOR P"/>
    <property type="match status" value="1"/>
</dbReference>
<keyword evidence="2" id="KW-1185">Reference proteome</keyword>
<organism evidence="1 2">
    <name type="scientific">Phaseolus coccineus</name>
    <name type="common">Scarlet runner bean</name>
    <name type="synonym">Phaseolus multiflorus</name>
    <dbReference type="NCBI Taxonomy" id="3886"/>
    <lineage>
        <taxon>Eukaryota</taxon>
        <taxon>Viridiplantae</taxon>
        <taxon>Streptophyta</taxon>
        <taxon>Embryophyta</taxon>
        <taxon>Tracheophyta</taxon>
        <taxon>Spermatophyta</taxon>
        <taxon>Magnoliopsida</taxon>
        <taxon>eudicotyledons</taxon>
        <taxon>Gunneridae</taxon>
        <taxon>Pentapetalae</taxon>
        <taxon>rosids</taxon>
        <taxon>fabids</taxon>
        <taxon>Fabales</taxon>
        <taxon>Fabaceae</taxon>
        <taxon>Papilionoideae</taxon>
        <taxon>50 kb inversion clade</taxon>
        <taxon>NPAAA clade</taxon>
        <taxon>indigoferoid/millettioid clade</taxon>
        <taxon>Phaseoleae</taxon>
        <taxon>Phaseolus</taxon>
    </lineage>
</organism>
<gene>
    <name evidence="1" type="ORF">VNO80_05130</name>
</gene>
<dbReference type="PANTHER" id="PTHR30053:SF14">
    <property type="entry name" value="TRANSLATION ELONGATION FACTOR KOW-LIKE DOMAIN-CONTAINING PROTEIN"/>
    <property type="match status" value="1"/>
</dbReference>
<reference evidence="1 2" key="1">
    <citation type="submission" date="2024-01" db="EMBL/GenBank/DDBJ databases">
        <title>The genomes of 5 underutilized Papilionoideae crops provide insights into root nodulation and disease resistanc.</title>
        <authorList>
            <person name="Jiang F."/>
        </authorList>
    </citation>
    <scope>NUCLEOTIDE SEQUENCE [LARGE SCALE GENOMIC DNA]</scope>
    <source>
        <strain evidence="1">JINMINGXINNONG_FW02</strain>
        <tissue evidence="1">Leaves</tissue>
    </source>
</reference>
<dbReference type="AlphaFoldDB" id="A0AAN9NUY9"/>
<dbReference type="Proteomes" id="UP001374584">
    <property type="component" value="Unassembled WGS sequence"/>
</dbReference>
<accession>A0AAN9NUY9</accession>
<comment type="caution">
    <text evidence="1">The sequence shown here is derived from an EMBL/GenBank/DDBJ whole genome shotgun (WGS) entry which is preliminary data.</text>
</comment>
<proteinExistence type="predicted"/>
<dbReference type="GO" id="GO:0003746">
    <property type="term" value="F:translation elongation factor activity"/>
    <property type="evidence" value="ECO:0007669"/>
    <property type="project" value="TreeGrafter"/>
</dbReference>